<reference evidence="1 2" key="1">
    <citation type="submission" date="2021-04" db="EMBL/GenBank/DDBJ databases">
        <title>Pseudomonas rustica sp. nov. isolated from raw milk.</title>
        <authorList>
            <person name="Fiedler G."/>
            <person name="Gieschler S."/>
            <person name="Kabisch J."/>
            <person name="Grimmler C."/>
            <person name="Brinks E."/>
            <person name="Wagner N."/>
            <person name="Hetzer B."/>
            <person name="Franz C.M.A.P."/>
            <person name="Boehnlein C."/>
        </authorList>
    </citation>
    <scope>NUCLEOTIDE SEQUENCE [LARGE SCALE GENOMIC DNA]</scope>
    <source>
        <strain evidence="1 2">MBT-4</strain>
    </source>
</reference>
<dbReference type="Proteomes" id="UP000676035">
    <property type="component" value="Unassembled WGS sequence"/>
</dbReference>
<dbReference type="RefSeq" id="WP_212545209.1">
    <property type="nucleotide sequence ID" value="NZ_JAGYHF010000007.1"/>
</dbReference>
<sequence length="133" mass="14596">MTDKIDPSTLSGTELLLREKYAKDTLATSPSEAPVEAVVKQALHTHKQVNKASPTVFQEVTYKSASGRTGVMTVVLDSTKYDDAVITKACAEFNKTHPEQMSNSYQLPCTHEGIQAGSWVFIEYPEETNGSNK</sequence>
<dbReference type="EMBL" id="JAGYHF010000007">
    <property type="protein sequence ID" value="MBS4079631.1"/>
    <property type="molecule type" value="Genomic_DNA"/>
</dbReference>
<evidence type="ECO:0000313" key="1">
    <source>
        <dbReference type="EMBL" id="MBS4079631.1"/>
    </source>
</evidence>
<gene>
    <name evidence="1" type="ORF">KFS80_15175</name>
</gene>
<comment type="caution">
    <text evidence="1">The sequence shown here is derived from an EMBL/GenBank/DDBJ whole genome shotgun (WGS) entry which is preliminary data.</text>
</comment>
<accession>A0ABS5MZ95</accession>
<proteinExistence type="predicted"/>
<keyword evidence="2" id="KW-1185">Reference proteome</keyword>
<organism evidence="1 2">
    <name type="scientific">Pseudomonas rustica</name>
    <dbReference type="NCBI Taxonomy" id="2827099"/>
    <lineage>
        <taxon>Bacteria</taxon>
        <taxon>Pseudomonadati</taxon>
        <taxon>Pseudomonadota</taxon>
        <taxon>Gammaproteobacteria</taxon>
        <taxon>Pseudomonadales</taxon>
        <taxon>Pseudomonadaceae</taxon>
        <taxon>Pseudomonas</taxon>
    </lineage>
</organism>
<protein>
    <submittedName>
        <fullName evidence="1">Uncharacterized protein</fullName>
    </submittedName>
</protein>
<evidence type="ECO:0000313" key="2">
    <source>
        <dbReference type="Proteomes" id="UP000676035"/>
    </source>
</evidence>
<name>A0ABS5MZ95_9PSED</name>